<dbReference type="EMBL" id="BLAE01000042">
    <property type="protein sequence ID" value="GES13048.1"/>
    <property type="molecule type" value="Genomic_DNA"/>
</dbReference>
<comment type="caution">
    <text evidence="1">The sequence shown here is derived from an EMBL/GenBank/DDBJ whole genome shotgun (WGS) entry which is preliminary data.</text>
</comment>
<name>A0A5M3X4J2_9ACTN</name>
<dbReference type="AlphaFoldDB" id="A0A5M3X4J2"/>
<gene>
    <name evidence="1" type="ORF">Amac_066450</name>
</gene>
<keyword evidence="2" id="KW-1185">Reference proteome</keyword>
<evidence type="ECO:0000313" key="1">
    <source>
        <dbReference type="EMBL" id="GES13048.1"/>
    </source>
</evidence>
<dbReference type="RefSeq" id="WP_344448479.1">
    <property type="nucleotide sequence ID" value="NZ_BAAAHL010000044.1"/>
</dbReference>
<evidence type="ECO:0000313" key="2">
    <source>
        <dbReference type="Proteomes" id="UP000331127"/>
    </source>
</evidence>
<proteinExistence type="predicted"/>
<dbReference type="Proteomes" id="UP000331127">
    <property type="component" value="Unassembled WGS sequence"/>
</dbReference>
<organism evidence="1 2">
    <name type="scientific">Acrocarpospora macrocephala</name>
    <dbReference type="NCBI Taxonomy" id="150177"/>
    <lineage>
        <taxon>Bacteria</taxon>
        <taxon>Bacillati</taxon>
        <taxon>Actinomycetota</taxon>
        <taxon>Actinomycetes</taxon>
        <taxon>Streptosporangiales</taxon>
        <taxon>Streptosporangiaceae</taxon>
        <taxon>Acrocarpospora</taxon>
    </lineage>
</organism>
<sequence>MKFDMEFDIRALELMPAEAEGLRPCSTLISCLWTCFPKVSCTSTCTKTVWTE</sequence>
<accession>A0A5M3X4J2</accession>
<reference evidence="1 2" key="1">
    <citation type="submission" date="2019-10" db="EMBL/GenBank/DDBJ databases">
        <title>Whole genome shotgun sequence of Acrocarpospora macrocephala NBRC 16266.</title>
        <authorList>
            <person name="Ichikawa N."/>
            <person name="Kimura A."/>
            <person name="Kitahashi Y."/>
            <person name="Komaki H."/>
            <person name="Oguchi A."/>
        </authorList>
    </citation>
    <scope>NUCLEOTIDE SEQUENCE [LARGE SCALE GENOMIC DNA]</scope>
    <source>
        <strain evidence="1 2">NBRC 16266</strain>
    </source>
</reference>
<protein>
    <submittedName>
        <fullName evidence="1">Uncharacterized protein</fullName>
    </submittedName>
</protein>